<organism evidence="1 2">
    <name type="scientific">Methylobacterium oryzihabitans</name>
    <dbReference type="NCBI Taxonomy" id="2499852"/>
    <lineage>
        <taxon>Bacteria</taxon>
        <taxon>Pseudomonadati</taxon>
        <taxon>Pseudomonadota</taxon>
        <taxon>Alphaproteobacteria</taxon>
        <taxon>Hyphomicrobiales</taxon>
        <taxon>Methylobacteriaceae</taxon>
        <taxon>Methylobacterium</taxon>
    </lineage>
</organism>
<keyword evidence="1" id="KW-0489">Methyltransferase</keyword>
<name>A0A3S2VU43_9HYPH</name>
<reference evidence="1 2" key="1">
    <citation type="submission" date="2019-01" db="EMBL/GenBank/DDBJ databases">
        <authorList>
            <person name="Chen W.-M."/>
        </authorList>
    </citation>
    <scope>NUCLEOTIDE SEQUENCE [LARGE SCALE GENOMIC DNA]</scope>
    <source>
        <strain evidence="1 2">TER-1</strain>
    </source>
</reference>
<evidence type="ECO:0000313" key="1">
    <source>
        <dbReference type="EMBL" id="RVU17529.1"/>
    </source>
</evidence>
<evidence type="ECO:0000313" key="2">
    <source>
        <dbReference type="Proteomes" id="UP000286997"/>
    </source>
</evidence>
<dbReference type="Pfam" id="PF13489">
    <property type="entry name" value="Methyltransf_23"/>
    <property type="match status" value="1"/>
</dbReference>
<dbReference type="Proteomes" id="UP000286997">
    <property type="component" value="Unassembled WGS sequence"/>
</dbReference>
<dbReference type="EMBL" id="SACP01000012">
    <property type="protein sequence ID" value="RVU17529.1"/>
    <property type="molecule type" value="Genomic_DNA"/>
</dbReference>
<dbReference type="AlphaFoldDB" id="A0A3S2VU43"/>
<dbReference type="RefSeq" id="WP_127730156.1">
    <property type="nucleotide sequence ID" value="NZ_SACP01000012.1"/>
</dbReference>
<dbReference type="GO" id="GO:0008168">
    <property type="term" value="F:methyltransferase activity"/>
    <property type="evidence" value="ECO:0007669"/>
    <property type="project" value="UniProtKB-KW"/>
</dbReference>
<proteinExistence type="predicted"/>
<comment type="caution">
    <text evidence="1">The sequence shown here is derived from an EMBL/GenBank/DDBJ whole genome shotgun (WGS) entry which is preliminary data.</text>
</comment>
<keyword evidence="2" id="KW-1185">Reference proteome</keyword>
<dbReference type="Gene3D" id="3.40.50.150">
    <property type="entry name" value="Vaccinia Virus protein VP39"/>
    <property type="match status" value="1"/>
</dbReference>
<dbReference type="SUPFAM" id="SSF53335">
    <property type="entry name" value="S-adenosyl-L-methionine-dependent methyltransferases"/>
    <property type="match status" value="1"/>
</dbReference>
<dbReference type="GO" id="GO:0032259">
    <property type="term" value="P:methylation"/>
    <property type="evidence" value="ECO:0007669"/>
    <property type="project" value="UniProtKB-KW"/>
</dbReference>
<sequence>MDLTRRKLEFGCGHRPTPGYIANDINPFEGVELVSNPWEIDLPDGSLDEIIALGLMEHLTNEQFERTLANAHRMLAPTGMFLFDVPDIPVWCGYVVDHFAGRPIPFTIEHCFNTLYGWQRWPGDEHKSGWYREKLEAALQRNGFATYDYDVEHFVSRGLTRNRMTRPLDAHLYCRARR</sequence>
<dbReference type="InterPro" id="IPR029063">
    <property type="entry name" value="SAM-dependent_MTases_sf"/>
</dbReference>
<accession>A0A3S2VU43</accession>
<gene>
    <name evidence="1" type="ORF">EOE48_14170</name>
</gene>
<dbReference type="OrthoDB" id="163232at2"/>
<keyword evidence="1" id="KW-0808">Transferase</keyword>
<protein>
    <submittedName>
        <fullName evidence="1">Methyltransferase domain-containing protein</fullName>
    </submittedName>
</protein>